<evidence type="ECO:0008006" key="4">
    <source>
        <dbReference type="Google" id="ProtNLM"/>
    </source>
</evidence>
<gene>
    <name evidence="2" type="ORF">DEJ50_00455</name>
</gene>
<evidence type="ECO:0000256" key="1">
    <source>
        <dbReference type="SAM" id="MobiDB-lite"/>
    </source>
</evidence>
<dbReference type="Gene3D" id="2.130.10.10">
    <property type="entry name" value="YVTN repeat-like/Quinoprotein amine dehydrogenase"/>
    <property type="match status" value="2"/>
</dbReference>
<reference evidence="2 3" key="1">
    <citation type="submission" date="2018-05" db="EMBL/GenBank/DDBJ databases">
        <title>Streptomyces venezuelae.</title>
        <authorList>
            <person name="Kim W."/>
            <person name="Lee N."/>
            <person name="Cho B.-K."/>
        </authorList>
    </citation>
    <scope>NUCLEOTIDE SEQUENCE [LARGE SCALE GENOMIC DNA]</scope>
    <source>
        <strain evidence="2 3">ATCC 21782</strain>
    </source>
</reference>
<name>A0A5P2CVT4_STRVZ</name>
<dbReference type="InterPro" id="IPR015943">
    <property type="entry name" value="WD40/YVTN_repeat-like_dom_sf"/>
</dbReference>
<organism evidence="2 3">
    <name type="scientific">Streptomyces venezuelae</name>
    <dbReference type="NCBI Taxonomy" id="54571"/>
    <lineage>
        <taxon>Bacteria</taxon>
        <taxon>Bacillati</taxon>
        <taxon>Actinomycetota</taxon>
        <taxon>Actinomycetes</taxon>
        <taxon>Kitasatosporales</taxon>
        <taxon>Streptomycetaceae</taxon>
        <taxon>Streptomyces</taxon>
    </lineage>
</organism>
<dbReference type="RefSeq" id="WP_150205413.1">
    <property type="nucleotide sequence ID" value="NZ_CP029190.1"/>
</dbReference>
<feature type="region of interest" description="Disordered" evidence="1">
    <location>
        <begin position="1184"/>
        <end position="1212"/>
    </location>
</feature>
<evidence type="ECO:0000313" key="2">
    <source>
        <dbReference type="EMBL" id="QES46553.1"/>
    </source>
</evidence>
<protein>
    <recommendedName>
        <fullName evidence="4">Orc1-like AAA ATPase domain-containing protein</fullName>
    </recommendedName>
</protein>
<dbReference type="SUPFAM" id="SSF50998">
    <property type="entry name" value="Quinoprotein alcohol dehydrogenase-like"/>
    <property type="match status" value="1"/>
</dbReference>
<dbReference type="Proteomes" id="UP000325211">
    <property type="component" value="Chromosome"/>
</dbReference>
<sequence>MTAEELNGITRRRLVIVAVGGYEDSPPGFDEAIAAQADRITGWLADPDLDAGRRFEVSRPPAMASVQELRTFLHGQNLAAAEYHEAVVIYITGHGLRRKSHRDYLTLAETDKDRPFATAFPTSELITAVLDSESEHVLVLVDSCFSGSLHAELSSLLQDLSDDRHSFDGTAVVTSGDHYEQPLVGSFTERLALAYERMRDEASGFTASHLSFHEWEQLLDEAGRDDLIGAEWVVPRKRRKRPSACLPNPRYRPALSTAGPALRQLALTKTAGTGAPLGPLDEFWLDRASGRAAPDDPGWYFSGRAEPMQDLTGFLRGTGTGTGAGGGGHGSGGETVLVVTGAAGSGKSALLARLVTLSDPGFVSDPQYAAMVAGIPATLRPDPGAVDIAVVARNKSAPVVVEDLLTALGTGEAGPPGTEPPLQPLLRRLAARTEGAGRPVTVVIDALDEAQDPLALVNDLVLPLARLNAASQDHTPLRLLLGIRSSPLTGRQVGGGAELRDERADQLLLRLTEALGGEGVPPRILRSDGPGCADDIAAYVATLLLAPADSPYHGEPEAAAEAARIIADAVAPSFLDARIAADQLRRAGTRQDLTEDGWPDRLADGTTGLLREDIRAVSQSTGVPADLLVTALRATTFAPGAGLPWADVWPAVTVALATDRYGAGYVSADSADHAIRTLRNSRLTGYLATAEEDARTVYRPVHQRLADLLLTDHDWLLAPSAATASRAWRPATAPQGRIAAHAAITRALAGLVERSRQDSAHPYIRRHFLHHAAAGGMLTDAGVPAALLAQETSGTLRARLGLPLPMEDRERRMLTAAALIEPYVDETVDVTSRRGSIAFQRGLRGEAGEAGKAGQAPLGLPAVLSWGRWAARSNVLAPTRGTTKSLCIVPTLDGRTLIAVLAQRGDVEIRDAVTGRLTAEIRSEAEQVLSLCPIRAAGGRTFLVALNSGSATIHDPTSGRPIAHAPFPLAEEADVLSDGAAGWEVFVLTGQGGFLWRPTAHGSHEAGRAGAERVFRAEGFPALHRTPLQRATAVVRRADGLALVAVTTQEGIRLWDPSSGLTAHPPFGGTLVRSPMAVARQGEDDLLLITNGSGTASLKQMWNPFRGERVAHPPTYGHPPTVLPGGRSLAHTENGRIVVSDIDGTTEESFDADVASVHVISALAGPAGPRIVTAGMQGIRVWDRGRQGKSNGPRRSTETLYEPPWGQQGHRGGWPLCPSEDPSSGRHRGLVVGTRTGLDVHDAATGALLGRVDTGPVVRVEPLPSPPWTSYVAVRGRLDWSIWDLVTGRSPGRLPGARSAYTPACIARTPTGLPLIASLSKGGQIICATWDPESHATEVSTVTYRQHVQQAGVFTALPPWSAGGTTVIAVAGTDGIDLVDLSSGNLVRLLRVEGQRPGTYVSQCVVRRRDRTLLAAAMLSVLHIWDPADGALLATCPARDTLAMASLPLPNGRTLLATGNPSGVRIWDPLTGELLHTLLTGAPVQALVAGPGPTGTVLHIHGPAGLATLALDEGLL</sequence>
<accession>A0A5P2CVT4</accession>
<dbReference type="OrthoDB" id="218695at2"/>
<evidence type="ECO:0000313" key="3">
    <source>
        <dbReference type="Proteomes" id="UP000325211"/>
    </source>
</evidence>
<dbReference type="InterPro" id="IPR011047">
    <property type="entry name" value="Quinoprotein_ADH-like_sf"/>
</dbReference>
<dbReference type="EMBL" id="CP029190">
    <property type="protein sequence ID" value="QES46553.1"/>
    <property type="molecule type" value="Genomic_DNA"/>
</dbReference>
<proteinExistence type="predicted"/>